<accession>A0AAE0KXJ2</accession>
<keyword evidence="1" id="KW-0472">Membrane</keyword>
<name>A0AAE0KXJ2_9CHLO</name>
<dbReference type="AlphaFoldDB" id="A0AAE0KXJ2"/>
<comment type="caution">
    <text evidence="2">The sequence shown here is derived from an EMBL/GenBank/DDBJ whole genome shotgun (WGS) entry which is preliminary data.</text>
</comment>
<evidence type="ECO:0000256" key="1">
    <source>
        <dbReference type="SAM" id="Phobius"/>
    </source>
</evidence>
<evidence type="ECO:0000313" key="3">
    <source>
        <dbReference type="Proteomes" id="UP001190700"/>
    </source>
</evidence>
<evidence type="ECO:0000313" key="2">
    <source>
        <dbReference type="EMBL" id="KAK3264453.1"/>
    </source>
</evidence>
<keyword evidence="3" id="KW-1185">Reference proteome</keyword>
<protein>
    <submittedName>
        <fullName evidence="2">Uncharacterized protein</fullName>
    </submittedName>
</protein>
<sequence length="255" mass="26532">MWLRVFGGLVGRTNMRRWVSVLMVVRRARAGVVVRLPVGPHLFCVCPLVGEDWLENIIVGTLFAMTRILLAPLIRVVYLAFFSGLALFFQSRPARVSRGVELAGVVGLIGGVSGAMPRLGPAALVPRWGFFVGCIREVVVVGSLFLPAAASWGALFGGAAWVGAPGGVEVCVRAVQALLEAHLDRALVEAVVDDSGVPISGAALASDEGTKVLMGVPAGGGAFVSEECVGGRLGSLIHPAATAAVIARVGRFLGR</sequence>
<dbReference type="EMBL" id="LGRX02014539">
    <property type="protein sequence ID" value="KAK3264453.1"/>
    <property type="molecule type" value="Genomic_DNA"/>
</dbReference>
<reference evidence="2 3" key="1">
    <citation type="journal article" date="2015" name="Genome Biol. Evol.">
        <title>Comparative Genomics of a Bacterivorous Green Alga Reveals Evolutionary Causalities and Consequences of Phago-Mixotrophic Mode of Nutrition.</title>
        <authorList>
            <person name="Burns J.A."/>
            <person name="Paasch A."/>
            <person name="Narechania A."/>
            <person name="Kim E."/>
        </authorList>
    </citation>
    <scope>NUCLEOTIDE SEQUENCE [LARGE SCALE GENOMIC DNA]</scope>
    <source>
        <strain evidence="2 3">PLY_AMNH</strain>
    </source>
</reference>
<feature type="transmembrane region" description="Helical" evidence="1">
    <location>
        <begin position="68"/>
        <end position="89"/>
    </location>
</feature>
<proteinExistence type="predicted"/>
<organism evidence="2 3">
    <name type="scientific">Cymbomonas tetramitiformis</name>
    <dbReference type="NCBI Taxonomy" id="36881"/>
    <lineage>
        <taxon>Eukaryota</taxon>
        <taxon>Viridiplantae</taxon>
        <taxon>Chlorophyta</taxon>
        <taxon>Pyramimonadophyceae</taxon>
        <taxon>Pyramimonadales</taxon>
        <taxon>Pyramimonadaceae</taxon>
        <taxon>Cymbomonas</taxon>
    </lineage>
</organism>
<keyword evidence="1" id="KW-0812">Transmembrane</keyword>
<gene>
    <name evidence="2" type="ORF">CYMTET_26807</name>
</gene>
<keyword evidence="1" id="KW-1133">Transmembrane helix</keyword>
<dbReference type="Proteomes" id="UP001190700">
    <property type="component" value="Unassembled WGS sequence"/>
</dbReference>